<organism evidence="1 2">
    <name type="scientific">Actinacidiphila alni</name>
    <dbReference type="NCBI Taxonomy" id="380248"/>
    <lineage>
        <taxon>Bacteria</taxon>
        <taxon>Bacillati</taxon>
        <taxon>Actinomycetota</taxon>
        <taxon>Actinomycetes</taxon>
        <taxon>Kitasatosporales</taxon>
        <taxon>Streptomycetaceae</taxon>
        <taxon>Actinacidiphila</taxon>
    </lineage>
</organism>
<dbReference type="Proteomes" id="UP000199323">
    <property type="component" value="Unassembled WGS sequence"/>
</dbReference>
<dbReference type="RefSeq" id="WP_093712035.1">
    <property type="nucleotide sequence ID" value="NZ_FONG01000002.1"/>
</dbReference>
<dbReference type="STRING" id="380248.SAMN05216251_102364"/>
<accession>A0A1I1Z8V3</accession>
<sequence length="199" mass="21575">MPDIAPEWHLSLTDSVYALGAAARELRTAHSHARHTAWAADPARIVPVVGLLTVPDAEPVAPHDEALWQLSDLYMVLEHHTHELYENAALGYAHGAAAAVAAVLRSERPRHVELPRDRHGSYAVTADGLPDVSPSLTRDAGSAELADLRTRVIACEPADGEEEFTVELADAAYAYGERAERTLQHLIRFADAHGFLQAG</sequence>
<proteinExistence type="predicted"/>
<dbReference type="AlphaFoldDB" id="A0A1I1Z8V3"/>
<reference evidence="1 2" key="1">
    <citation type="submission" date="2016-10" db="EMBL/GenBank/DDBJ databases">
        <authorList>
            <person name="de Groot N.N."/>
        </authorList>
    </citation>
    <scope>NUCLEOTIDE SEQUENCE [LARGE SCALE GENOMIC DNA]</scope>
    <source>
        <strain evidence="1 2">CGMCC 4.3510</strain>
    </source>
</reference>
<keyword evidence="2" id="KW-1185">Reference proteome</keyword>
<gene>
    <name evidence="1" type="ORF">SAMN05216251_102364</name>
</gene>
<evidence type="ECO:0000313" key="2">
    <source>
        <dbReference type="Proteomes" id="UP000199323"/>
    </source>
</evidence>
<protein>
    <submittedName>
        <fullName evidence="1">Uncharacterized protein</fullName>
    </submittedName>
</protein>
<evidence type="ECO:0000313" key="1">
    <source>
        <dbReference type="EMBL" id="SFE28196.1"/>
    </source>
</evidence>
<dbReference type="EMBL" id="FONG01000002">
    <property type="protein sequence ID" value="SFE28196.1"/>
    <property type="molecule type" value="Genomic_DNA"/>
</dbReference>
<name>A0A1I1Z8V3_9ACTN</name>
<dbReference type="OrthoDB" id="4175099at2"/>